<accession>A0ABS2KK18</accession>
<dbReference type="EMBL" id="JADIKF010000040">
    <property type="protein sequence ID" value="MBM7131142.1"/>
    <property type="molecule type" value="Genomic_DNA"/>
</dbReference>
<keyword evidence="2" id="KW-1185">Reference proteome</keyword>
<sequence>MADANRGLALERLHLSSRSLRFVKLLDAPEALRYLFNQPTSFYVRGYPLNPGQWEELHPRVVLPTWEHSGAIYGVDIAADPPVFISFYRELPGDVEIHGTSIFHALMHVLCLHVWEYGGGVAEAEQAIGFAKELAFPAVDRLAALFRNQRASAEEIAGYVSELDCFLSSRLDEAHPPSDA</sequence>
<protein>
    <submittedName>
        <fullName evidence="1">Uncharacterized protein</fullName>
    </submittedName>
</protein>
<comment type="caution">
    <text evidence="1">The sequence shown here is derived from an EMBL/GenBank/DDBJ whole genome shotgun (WGS) entry which is preliminary data.</text>
</comment>
<organism evidence="1 2">
    <name type="scientific">Dyella mobilis</name>
    <dbReference type="NCBI Taxonomy" id="1849582"/>
    <lineage>
        <taxon>Bacteria</taxon>
        <taxon>Pseudomonadati</taxon>
        <taxon>Pseudomonadota</taxon>
        <taxon>Gammaproteobacteria</taxon>
        <taxon>Lysobacterales</taxon>
        <taxon>Rhodanobacteraceae</taxon>
        <taxon>Dyella</taxon>
    </lineage>
</organism>
<evidence type="ECO:0000313" key="1">
    <source>
        <dbReference type="EMBL" id="MBM7131142.1"/>
    </source>
</evidence>
<name>A0ABS2KK18_9GAMM</name>
<reference evidence="1" key="1">
    <citation type="submission" date="2020-10" db="EMBL/GenBank/DDBJ databases">
        <title>Phylogeny of dyella-like bacteria.</title>
        <authorList>
            <person name="Fu J."/>
        </authorList>
    </citation>
    <scope>NUCLEOTIDE SEQUENCE</scope>
    <source>
        <strain evidence="1">DHON07</strain>
    </source>
</reference>
<dbReference type="Proteomes" id="UP001430193">
    <property type="component" value="Unassembled WGS sequence"/>
</dbReference>
<gene>
    <name evidence="1" type="ORF">ISS99_16575</name>
</gene>
<dbReference type="RefSeq" id="WP_204632744.1">
    <property type="nucleotide sequence ID" value="NZ_BSOC01000005.1"/>
</dbReference>
<evidence type="ECO:0000313" key="2">
    <source>
        <dbReference type="Proteomes" id="UP001430193"/>
    </source>
</evidence>
<proteinExistence type="predicted"/>